<dbReference type="AlphaFoldDB" id="A0AAE2SCG4"/>
<protein>
    <submittedName>
        <fullName evidence="3">Uncharacterized protein</fullName>
    </submittedName>
</protein>
<dbReference type="EMBL" id="JAENIG010000006">
    <property type="protein sequence ID" value="MBK1855289.1"/>
    <property type="molecule type" value="Genomic_DNA"/>
</dbReference>
<keyword evidence="4" id="KW-1185">Reference proteome</keyword>
<organism evidence="3 4">
    <name type="scientific">Oceaniferula flava</name>
    <dbReference type="NCBI Taxonomy" id="2800421"/>
    <lineage>
        <taxon>Bacteria</taxon>
        <taxon>Pseudomonadati</taxon>
        <taxon>Verrucomicrobiota</taxon>
        <taxon>Verrucomicrobiia</taxon>
        <taxon>Verrucomicrobiales</taxon>
        <taxon>Verrucomicrobiaceae</taxon>
        <taxon>Oceaniferula</taxon>
    </lineage>
</organism>
<evidence type="ECO:0000313" key="3">
    <source>
        <dbReference type="EMBL" id="MBK1855289.1"/>
    </source>
</evidence>
<dbReference type="RefSeq" id="WP_309489902.1">
    <property type="nucleotide sequence ID" value="NZ_JAENIG010000006.1"/>
</dbReference>
<name>A0AAE2SCG4_9BACT</name>
<feature type="signal peptide" evidence="2">
    <location>
        <begin position="1"/>
        <end position="26"/>
    </location>
</feature>
<evidence type="ECO:0000313" key="4">
    <source>
        <dbReference type="Proteomes" id="UP000634206"/>
    </source>
</evidence>
<gene>
    <name evidence="3" type="ORF">JIN83_09990</name>
</gene>
<evidence type="ECO:0000256" key="2">
    <source>
        <dbReference type="SAM" id="SignalP"/>
    </source>
</evidence>
<feature type="chain" id="PRO_5042106534" evidence="2">
    <location>
        <begin position="27"/>
        <end position="612"/>
    </location>
</feature>
<feature type="region of interest" description="Disordered" evidence="1">
    <location>
        <begin position="174"/>
        <end position="218"/>
    </location>
</feature>
<accession>A0AAE2SCG4</accession>
<feature type="compositionally biased region" description="Low complexity" evidence="1">
    <location>
        <begin position="190"/>
        <end position="203"/>
    </location>
</feature>
<dbReference type="PROSITE" id="PS51257">
    <property type="entry name" value="PROKAR_LIPOPROTEIN"/>
    <property type="match status" value="1"/>
</dbReference>
<sequence length="612" mass="67664">MKILQITMISALCASLACTSIEQAQAAKYLRPEPFKELFKLEKIPLQVDSMKELSKHLTVLALREHDGSAINQRATGQMLALAMRLDPANQHARHANQALLRDDGPSTSSDDALLKAKARIRFYHRWLENPQAGTDANALSKYLIDATKVLQQETANAADQADWSGVIPPLAKYQGSAAPTETPTPPTTPTAANSDTPTAPGTPVAPPSTPQNTEPSYPISTMTINMPLTVEQHSVFRDPKDALKEKPKITTTYRISPITIQIQPNQDPNYFDLKIASKINPKNTDAAGLKKALNTLKTNKVPAAGAQVNITFGPLTYSHKNGAAGMAAVRLMLEACHRNIPLRDDIFLCASLDSEGQFRLPPNFWTVLNALRSEKSKRGRLIVPESAIRPLIQLLVFDEPDFFTRWEIYTCNTIDEALAVAAKKTDEKIAEASQLFQPVHQLSDKAEVVKLAVNSTVRKRLSDVVALAPNHLSAKILLLQGSGKRPMRLNETGLAFHLQPLVNQMTYTLLNAVDLDHPSTATLKKLHVDARKVLDPMERLVTRRDEGLYHDTMELANDIRSLNLLIRRNIRDANNSDSRIKSMIMSLRKDVIALETKVNKKVDSIAGKQQP</sequence>
<reference evidence="3" key="1">
    <citation type="submission" date="2021-01" db="EMBL/GenBank/DDBJ databases">
        <title>Modified the classification status of verrucomicrobia.</title>
        <authorList>
            <person name="Feng X."/>
        </authorList>
    </citation>
    <scope>NUCLEOTIDE SEQUENCE</scope>
    <source>
        <strain evidence="3">5K15</strain>
    </source>
</reference>
<keyword evidence="2" id="KW-0732">Signal</keyword>
<dbReference type="Proteomes" id="UP000634206">
    <property type="component" value="Unassembled WGS sequence"/>
</dbReference>
<proteinExistence type="predicted"/>
<evidence type="ECO:0000256" key="1">
    <source>
        <dbReference type="SAM" id="MobiDB-lite"/>
    </source>
</evidence>
<comment type="caution">
    <text evidence="3">The sequence shown here is derived from an EMBL/GenBank/DDBJ whole genome shotgun (WGS) entry which is preliminary data.</text>
</comment>